<dbReference type="AlphaFoldDB" id="A0A494X1H1"/>
<dbReference type="EMBL" id="RBZV01000012">
    <property type="protein sequence ID" value="RKP44565.1"/>
    <property type="molecule type" value="Genomic_DNA"/>
</dbReference>
<dbReference type="Pfam" id="PF09613">
    <property type="entry name" value="HrpB1_HrpK"/>
    <property type="match status" value="1"/>
</dbReference>
<sequence>MSELKDYLKCGDEILRGLVEIINLALIDKFPRSRIAVDDIEQLIGAVRLLCEPAPEFEMIGARLQIVRGDFIGAAQVFRELADKGHCLPNSRAMQIYCMSENGDGDWQVEANQMMQSETSDDAVRLLRTVVARNELNRAIEKAKATGEFEFPESLKTLVAERQSHEAEQAAQAQPVPSMIDPSLMGGQYMRL</sequence>
<dbReference type="OrthoDB" id="8810257at2"/>
<evidence type="ECO:0008006" key="3">
    <source>
        <dbReference type="Google" id="ProtNLM"/>
    </source>
</evidence>
<comment type="caution">
    <text evidence="1">The sequence shown here is derived from an EMBL/GenBank/DDBJ whole genome shotgun (WGS) entry which is preliminary data.</text>
</comment>
<dbReference type="InterPro" id="IPR013394">
    <property type="entry name" value="T3SS_HrpB1/HrpK"/>
</dbReference>
<name>A0A494X1H1_9BURK</name>
<accession>A0A494X1H1</accession>
<proteinExistence type="predicted"/>
<reference evidence="1 2" key="1">
    <citation type="submission" date="2018-10" db="EMBL/GenBank/DDBJ databases">
        <title>Paraburkholderia sp. 7MK8-2, isolated from soil.</title>
        <authorList>
            <person name="Gao Z.-H."/>
            <person name="Qiu L.-H."/>
        </authorList>
    </citation>
    <scope>NUCLEOTIDE SEQUENCE [LARGE SCALE GENOMIC DNA]</scope>
    <source>
        <strain evidence="1 2">7MK8-2</strain>
    </source>
</reference>
<gene>
    <name evidence="1" type="ORF">D7S89_22050</name>
</gene>
<evidence type="ECO:0000313" key="1">
    <source>
        <dbReference type="EMBL" id="RKP44565.1"/>
    </source>
</evidence>
<protein>
    <recommendedName>
        <fullName evidence="3">HrpB1 family type III secretion system apparatus protein</fullName>
    </recommendedName>
</protein>
<dbReference type="RefSeq" id="WP_121280988.1">
    <property type="nucleotide sequence ID" value="NZ_RBZV01000012.1"/>
</dbReference>
<evidence type="ECO:0000313" key="2">
    <source>
        <dbReference type="Proteomes" id="UP000280434"/>
    </source>
</evidence>
<dbReference type="Proteomes" id="UP000280434">
    <property type="component" value="Unassembled WGS sequence"/>
</dbReference>
<organism evidence="1 2">
    <name type="scientific">Trinickia fusca</name>
    <dbReference type="NCBI Taxonomy" id="2419777"/>
    <lineage>
        <taxon>Bacteria</taxon>
        <taxon>Pseudomonadati</taxon>
        <taxon>Pseudomonadota</taxon>
        <taxon>Betaproteobacteria</taxon>
        <taxon>Burkholderiales</taxon>
        <taxon>Burkholderiaceae</taxon>
        <taxon>Trinickia</taxon>
    </lineage>
</organism>
<keyword evidence="2" id="KW-1185">Reference proteome</keyword>